<dbReference type="AlphaFoldDB" id="A0A009STK7"/>
<comment type="caution">
    <text evidence="1">The sequence shown here is derived from an EMBL/GenBank/DDBJ whole genome shotgun (WGS) entry which is preliminary data.</text>
</comment>
<name>A0A009STK7_ACIBA</name>
<dbReference type="Proteomes" id="UP000020735">
    <property type="component" value="Unassembled WGS sequence"/>
</dbReference>
<organism evidence="1 2">
    <name type="scientific">Acinetobacter baumannii 99063</name>
    <dbReference type="NCBI Taxonomy" id="1310630"/>
    <lineage>
        <taxon>Bacteria</taxon>
        <taxon>Pseudomonadati</taxon>
        <taxon>Pseudomonadota</taxon>
        <taxon>Gammaproteobacteria</taxon>
        <taxon>Moraxellales</taxon>
        <taxon>Moraxellaceae</taxon>
        <taxon>Acinetobacter</taxon>
        <taxon>Acinetobacter calcoaceticus/baumannii complex</taxon>
    </lineage>
</organism>
<protein>
    <submittedName>
        <fullName evidence="1">Acyl-CoA dehydrogenase domain protein</fullName>
    </submittedName>
</protein>
<gene>
    <name evidence="1" type="ORF">J529_4194</name>
</gene>
<sequence length="75" mass="8439">MNGLSAISLSNQVNDEVELETLCQEIRERALTGEFDDQAYVSLDIIEKLKKIGVYRALVPARFGGEECSPREFCE</sequence>
<dbReference type="GO" id="GO:0016627">
    <property type="term" value="F:oxidoreductase activity, acting on the CH-CH group of donors"/>
    <property type="evidence" value="ECO:0007669"/>
    <property type="project" value="InterPro"/>
</dbReference>
<dbReference type="SUPFAM" id="SSF56645">
    <property type="entry name" value="Acyl-CoA dehydrogenase NM domain-like"/>
    <property type="match status" value="1"/>
</dbReference>
<dbReference type="EMBL" id="JEXJ01000196">
    <property type="protein sequence ID" value="EXC42369.1"/>
    <property type="molecule type" value="Genomic_DNA"/>
</dbReference>
<evidence type="ECO:0000313" key="2">
    <source>
        <dbReference type="Proteomes" id="UP000020735"/>
    </source>
</evidence>
<reference evidence="1 2" key="1">
    <citation type="submission" date="2014-02" db="EMBL/GenBank/DDBJ databases">
        <title>Comparative genomics and transcriptomics to identify genetic mechanisms underlying the emergence of carbapenem resistant Acinetobacter baumannii (CRAb).</title>
        <authorList>
            <person name="Harris A.D."/>
            <person name="Johnson K.J."/>
            <person name="George J."/>
            <person name="Shefchek K."/>
            <person name="Daugherty S.C."/>
            <person name="Parankush S."/>
            <person name="Sadzewicz L."/>
            <person name="Tallon L."/>
            <person name="Sengamalay N."/>
            <person name="Hazen T.H."/>
            <person name="Rasko D.A."/>
        </authorList>
    </citation>
    <scope>NUCLEOTIDE SEQUENCE [LARGE SCALE GENOMIC DNA]</scope>
    <source>
        <strain evidence="1 2">99063</strain>
    </source>
</reference>
<dbReference type="InterPro" id="IPR037069">
    <property type="entry name" value="AcylCoA_DH/ox_N_sf"/>
</dbReference>
<proteinExistence type="predicted"/>
<accession>A0A009STK7</accession>
<dbReference type="InterPro" id="IPR009100">
    <property type="entry name" value="AcylCoA_DH/oxidase_NM_dom_sf"/>
</dbReference>
<feature type="non-terminal residue" evidence="1">
    <location>
        <position position="75"/>
    </location>
</feature>
<dbReference type="Gene3D" id="1.10.540.10">
    <property type="entry name" value="Acyl-CoA dehydrogenase/oxidase, N-terminal domain"/>
    <property type="match status" value="1"/>
</dbReference>
<evidence type="ECO:0000313" key="1">
    <source>
        <dbReference type="EMBL" id="EXC42369.1"/>
    </source>
</evidence>
<dbReference type="GO" id="GO:0050660">
    <property type="term" value="F:flavin adenine dinucleotide binding"/>
    <property type="evidence" value="ECO:0007669"/>
    <property type="project" value="InterPro"/>
</dbReference>